<keyword evidence="3" id="KW-1185">Reference proteome</keyword>
<gene>
    <name evidence="2" type="ORF">Scep_022876</name>
</gene>
<protein>
    <submittedName>
        <fullName evidence="2">Uncharacterized protein</fullName>
    </submittedName>
</protein>
<dbReference type="Proteomes" id="UP001419268">
    <property type="component" value="Unassembled WGS sequence"/>
</dbReference>
<feature type="region of interest" description="Disordered" evidence="1">
    <location>
        <begin position="52"/>
        <end position="71"/>
    </location>
</feature>
<evidence type="ECO:0000256" key="1">
    <source>
        <dbReference type="SAM" id="MobiDB-lite"/>
    </source>
</evidence>
<evidence type="ECO:0000313" key="3">
    <source>
        <dbReference type="Proteomes" id="UP001419268"/>
    </source>
</evidence>
<comment type="caution">
    <text evidence="2">The sequence shown here is derived from an EMBL/GenBank/DDBJ whole genome shotgun (WGS) entry which is preliminary data.</text>
</comment>
<proteinExistence type="predicted"/>
<dbReference type="EMBL" id="JBBNAG010000009">
    <property type="protein sequence ID" value="KAK9106032.1"/>
    <property type="molecule type" value="Genomic_DNA"/>
</dbReference>
<dbReference type="AlphaFoldDB" id="A0AAP0I192"/>
<organism evidence="2 3">
    <name type="scientific">Stephania cephalantha</name>
    <dbReference type="NCBI Taxonomy" id="152367"/>
    <lineage>
        <taxon>Eukaryota</taxon>
        <taxon>Viridiplantae</taxon>
        <taxon>Streptophyta</taxon>
        <taxon>Embryophyta</taxon>
        <taxon>Tracheophyta</taxon>
        <taxon>Spermatophyta</taxon>
        <taxon>Magnoliopsida</taxon>
        <taxon>Ranunculales</taxon>
        <taxon>Menispermaceae</taxon>
        <taxon>Menispermoideae</taxon>
        <taxon>Cissampelideae</taxon>
        <taxon>Stephania</taxon>
    </lineage>
</organism>
<feature type="compositionally biased region" description="Low complexity" evidence="1">
    <location>
        <begin position="55"/>
        <end position="67"/>
    </location>
</feature>
<sequence length="115" mass="12944">MVCSSYFSTPTTSILQASSLQTNNNNNNNNNSSLPTKNYPKIGLPRSRIASLTPQNQQKQQQQQQQQPSLAEIERAIEASSFGENDSRVLERNRCCLIFCRRAQLGSRKGRWRGG</sequence>
<evidence type="ECO:0000313" key="2">
    <source>
        <dbReference type="EMBL" id="KAK9106032.1"/>
    </source>
</evidence>
<name>A0AAP0I192_9MAGN</name>
<reference evidence="2 3" key="1">
    <citation type="submission" date="2024-01" db="EMBL/GenBank/DDBJ databases">
        <title>Genome assemblies of Stephania.</title>
        <authorList>
            <person name="Yang L."/>
        </authorList>
    </citation>
    <scope>NUCLEOTIDE SEQUENCE [LARGE SCALE GENOMIC DNA]</scope>
    <source>
        <strain evidence="2">JXDWG</strain>
        <tissue evidence="2">Leaf</tissue>
    </source>
</reference>
<feature type="region of interest" description="Disordered" evidence="1">
    <location>
        <begin position="17"/>
        <end position="42"/>
    </location>
</feature>
<accession>A0AAP0I192</accession>